<dbReference type="STRING" id="104421.E2A6A8"/>
<evidence type="ECO:0000313" key="2">
    <source>
        <dbReference type="Proteomes" id="UP000000311"/>
    </source>
</evidence>
<dbReference type="OrthoDB" id="5984008at2759"/>
<organism evidence="2">
    <name type="scientific">Camponotus floridanus</name>
    <name type="common">Florida carpenter ant</name>
    <dbReference type="NCBI Taxonomy" id="104421"/>
    <lineage>
        <taxon>Eukaryota</taxon>
        <taxon>Metazoa</taxon>
        <taxon>Ecdysozoa</taxon>
        <taxon>Arthropoda</taxon>
        <taxon>Hexapoda</taxon>
        <taxon>Insecta</taxon>
        <taxon>Pterygota</taxon>
        <taxon>Neoptera</taxon>
        <taxon>Endopterygota</taxon>
        <taxon>Hymenoptera</taxon>
        <taxon>Apocrita</taxon>
        <taxon>Aculeata</taxon>
        <taxon>Formicoidea</taxon>
        <taxon>Formicidae</taxon>
        <taxon>Formicinae</taxon>
        <taxon>Camponotus</taxon>
    </lineage>
</organism>
<dbReference type="Gene3D" id="3.40.50.2300">
    <property type="match status" value="1"/>
</dbReference>
<sequence length="200" mass="22062">MGARSATSSGGTDKDGIENVVNNRFGGAIFEQGTDEVQSAFKIAMKNHNQNITTRKFELQAFVDVINTADAYKLSRLNLHRFTHLMNILHIPAAEMFHSSQLSLATTTDEGILWFSSNQMSGNAEIIYLLVTTHALNFIRSHNRRLFGLSVKTLNVPRNGALSKQTNAKCSFTHPDDNEIRLVGIGDGFIFVLVSSGYAL</sequence>
<dbReference type="InParanoid" id="E2A6A8"/>
<proteinExistence type="predicted"/>
<protein>
    <submittedName>
        <fullName evidence="1">Glutamate receptor 1</fullName>
    </submittedName>
</protein>
<keyword evidence="1" id="KW-0675">Receptor</keyword>
<accession>E2A6A8</accession>
<dbReference type="AlphaFoldDB" id="E2A6A8"/>
<evidence type="ECO:0000313" key="1">
    <source>
        <dbReference type="EMBL" id="EFN70993.1"/>
    </source>
</evidence>
<dbReference type="Proteomes" id="UP000000311">
    <property type="component" value="Unassembled WGS sequence"/>
</dbReference>
<reference evidence="1 2" key="1">
    <citation type="journal article" date="2010" name="Science">
        <title>Genomic comparison of the ants Camponotus floridanus and Harpegnathos saltator.</title>
        <authorList>
            <person name="Bonasio R."/>
            <person name="Zhang G."/>
            <person name="Ye C."/>
            <person name="Mutti N.S."/>
            <person name="Fang X."/>
            <person name="Qin N."/>
            <person name="Donahue G."/>
            <person name="Yang P."/>
            <person name="Li Q."/>
            <person name="Li C."/>
            <person name="Zhang P."/>
            <person name="Huang Z."/>
            <person name="Berger S.L."/>
            <person name="Reinberg D."/>
            <person name="Wang J."/>
            <person name="Liebig J."/>
        </authorList>
    </citation>
    <scope>NUCLEOTIDE SEQUENCE [LARGE SCALE GENOMIC DNA]</scope>
    <source>
        <strain evidence="2">C129</strain>
    </source>
</reference>
<gene>
    <name evidence="1" type="ORF">EAG_09882</name>
</gene>
<keyword evidence="2" id="KW-1185">Reference proteome</keyword>
<dbReference type="EMBL" id="GL437123">
    <property type="protein sequence ID" value="EFN70993.1"/>
    <property type="molecule type" value="Genomic_DNA"/>
</dbReference>
<name>E2A6A8_CAMFO</name>